<dbReference type="PANTHER" id="PTHR21712:SF29">
    <property type="entry name" value="PRE-RRNA-PROCESSING PROTEIN FHL1"/>
    <property type="match status" value="1"/>
</dbReference>
<comment type="subcellular location">
    <subcellularLocation>
        <location evidence="3">Nucleus</location>
    </subcellularLocation>
</comment>
<dbReference type="STRING" id="1408157.A0A1J7JDS4"/>
<gene>
    <name evidence="6" type="ORF">CONLIGDRAFT_226508</name>
</gene>
<feature type="region of interest" description="Disordered" evidence="4">
    <location>
        <begin position="861"/>
        <end position="1007"/>
    </location>
</feature>
<feature type="compositionally biased region" description="Low complexity" evidence="4">
    <location>
        <begin position="71"/>
        <end position="80"/>
    </location>
</feature>
<feature type="DNA-binding region" description="Fork-head" evidence="3">
    <location>
        <begin position="677"/>
        <end position="751"/>
    </location>
</feature>
<keyword evidence="2 3" id="KW-0539">Nucleus</keyword>
<dbReference type="SUPFAM" id="SSF46785">
    <property type="entry name" value="Winged helix' DNA-binding domain"/>
    <property type="match status" value="1"/>
</dbReference>
<dbReference type="PANTHER" id="PTHR21712">
    <property type="entry name" value="PRE-RRNA-PROCESSING PROTEIN FHL1"/>
    <property type="match status" value="1"/>
</dbReference>
<evidence type="ECO:0000313" key="7">
    <source>
        <dbReference type="Proteomes" id="UP000182658"/>
    </source>
</evidence>
<dbReference type="Gene3D" id="2.60.200.20">
    <property type="match status" value="1"/>
</dbReference>
<accession>A0A1J7JDS4</accession>
<reference evidence="6 7" key="1">
    <citation type="submission" date="2016-10" db="EMBL/GenBank/DDBJ databases">
        <title>Draft genome sequence of Coniochaeta ligniaria NRRL30616, a lignocellulolytic fungus for bioabatement of inhibitors in plant biomass hydrolysates.</title>
        <authorList>
            <consortium name="DOE Joint Genome Institute"/>
            <person name="Jimenez D.J."/>
            <person name="Hector R.E."/>
            <person name="Riley R."/>
            <person name="Sun H."/>
            <person name="Grigoriev I.V."/>
            <person name="Van Elsas J.D."/>
            <person name="Nichols N.N."/>
        </authorList>
    </citation>
    <scope>NUCLEOTIDE SEQUENCE [LARGE SCALE GENOMIC DNA]</scope>
    <source>
        <strain evidence="6 7">NRRL 30616</strain>
    </source>
</reference>
<feature type="domain" description="Fork-head" evidence="5">
    <location>
        <begin position="677"/>
        <end position="751"/>
    </location>
</feature>
<dbReference type="PROSITE" id="PS50039">
    <property type="entry name" value="FORK_HEAD_3"/>
    <property type="match status" value="1"/>
</dbReference>
<keyword evidence="7" id="KW-1185">Reference proteome</keyword>
<evidence type="ECO:0000256" key="1">
    <source>
        <dbReference type="ARBA" id="ARBA00023125"/>
    </source>
</evidence>
<feature type="compositionally biased region" description="Basic residues" evidence="4">
    <location>
        <begin position="605"/>
        <end position="615"/>
    </location>
</feature>
<name>A0A1J7JDS4_9PEZI</name>
<feature type="compositionally biased region" description="Basic and acidic residues" evidence="4">
    <location>
        <begin position="535"/>
        <end position="545"/>
    </location>
</feature>
<feature type="compositionally biased region" description="Polar residues" evidence="4">
    <location>
        <begin position="816"/>
        <end position="826"/>
    </location>
</feature>
<feature type="region of interest" description="Disordered" evidence="4">
    <location>
        <begin position="805"/>
        <end position="841"/>
    </location>
</feature>
<dbReference type="Pfam" id="PF00250">
    <property type="entry name" value="Forkhead"/>
    <property type="match status" value="1"/>
</dbReference>
<evidence type="ECO:0000256" key="4">
    <source>
        <dbReference type="SAM" id="MobiDB-lite"/>
    </source>
</evidence>
<protein>
    <recommendedName>
        <fullName evidence="5">Fork-head domain-containing protein</fullName>
    </recommendedName>
</protein>
<dbReference type="OrthoDB" id="5402974at2759"/>
<dbReference type="Gene3D" id="1.10.10.10">
    <property type="entry name" value="Winged helix-like DNA-binding domain superfamily/Winged helix DNA-binding domain"/>
    <property type="match status" value="1"/>
</dbReference>
<feature type="region of interest" description="Disordered" evidence="4">
    <location>
        <begin position="1"/>
        <end position="80"/>
    </location>
</feature>
<feature type="compositionally biased region" description="Acidic residues" evidence="4">
    <location>
        <begin position="490"/>
        <end position="503"/>
    </location>
</feature>
<dbReference type="InterPro" id="IPR000253">
    <property type="entry name" value="FHA_dom"/>
</dbReference>
<dbReference type="InterPro" id="IPR045178">
    <property type="entry name" value="Fhl1/FHA1"/>
</dbReference>
<dbReference type="Pfam" id="PF00498">
    <property type="entry name" value="FHA"/>
    <property type="match status" value="1"/>
</dbReference>
<feature type="compositionally biased region" description="Low complexity" evidence="4">
    <location>
        <begin position="302"/>
        <end position="312"/>
    </location>
</feature>
<evidence type="ECO:0000313" key="6">
    <source>
        <dbReference type="EMBL" id="OIW31481.1"/>
    </source>
</evidence>
<dbReference type="PRINTS" id="PR01217">
    <property type="entry name" value="PRICHEXTENSN"/>
</dbReference>
<dbReference type="AlphaFoldDB" id="A0A1J7JDS4"/>
<feature type="compositionally biased region" description="Pro residues" evidence="4">
    <location>
        <begin position="989"/>
        <end position="1006"/>
    </location>
</feature>
<sequence>MTSSEDDDGRNGPRPFSASPAPPAMSPLTPANRSAAASVVHENHTADDLPDASRDPATPTRDDADVPPLPADAMPPAVALASGNGHLTSLAPDIDASLDTAATSAPDQNATYSTSSMDMFQHSTLPMTPLSHNMSLMMALAQLSANQISQMPPAPTVVTPAQVSMPSLMHDTGDQLVQGNGSHMGGPAEPPAPLESFARIEFADSVFQMTTYAVIIGRDQRALEQARHDERRAEIYQRRVEENAAVGLPPPSPPSQERGKFSKSYVSEEGGMLGPESDGDDPRPTKRRKTEAGGSGSGHSLQDAAAEEQAAADTDKAVIANRQYVSHTPGAAAVDLASLRPSPHHVPFIGIHSPGPGIASKTKAISREHLKIQFNQKEGIFEAVPLHKNGFFCEDVHYKEEKAILHSGDRLQIKDIEFAFIINGVAAGKTGAEEYAGEDEKRRRYSEGGKEMSFDFESSHAGEIQSTSSDEEEDNLADLAKEESGSELSDVGEDEIEDVDEAQILETVETDTPPPPVREETQDTTQESSQLHLLQQDHLDQHIKNEQPMLDFDGLPMMPPKKRGPGRPPKNGIMSKREERLRKKMAMEMAKKTQPQPPPGEPPVKRKVGRPRKHPRPEDDPERPEKRKYKPRKPKGEDGAEVSDGGEKPPKEKRREKPKTPPLELKKEEFTEEQLQKPNKNYGVLIDEVLTEAAGDGLTLKQIYKRIQKKYPYYYFVVDTKGWESSVRHNLIGNDAFKKNEETHLWSRVPGIELDAGKKRKAPSPDQAQASLHHAYGQHYQQQMPHPGMYHRPEHMVQQQQAYQANAMPPPGYPPSVNNQPQQATSPPHPQYNGVQQAGVPNQQVPRPAYQVPAAAPVPAQLPGYGQPARPVQLGAQGQPAYNSPYAAKQAPAPAPPTNGAGTPTPPVQHAQQQPPQPPQLPQQQQQQAPPPQYGAPQQQRPVQYQTPAQAPAQAYAQQPHAQAPNQAHTQIPGQQQAPQQQQPSQAPTQPPHPRPPPPQQPPAPLEPAVKPEIVIFINNFKKNVMEHLTQRTNKAEAVTLSVINRGLGLTEVSMVPEQEGIEKVVLGVFEQTRRVAYPTHVLNPGLVAVLLAFKTKWVDTLGEKLGRSKAEALLLSAIDRFLGFSQGTILQGSEKEKKEYEQAEDMLIPQLRVEVTNWQRRMLVEANAAT</sequence>
<evidence type="ECO:0000259" key="5">
    <source>
        <dbReference type="PROSITE" id="PS50039"/>
    </source>
</evidence>
<feature type="compositionally biased region" description="Basic and acidic residues" evidence="4">
    <location>
        <begin position="645"/>
        <end position="669"/>
    </location>
</feature>
<dbReference type="PRINTS" id="PR00053">
    <property type="entry name" value="FORKHEAD"/>
</dbReference>
<dbReference type="InterPro" id="IPR008984">
    <property type="entry name" value="SMAD_FHA_dom_sf"/>
</dbReference>
<dbReference type="InParanoid" id="A0A1J7JDS4"/>
<feature type="region of interest" description="Disordered" evidence="4">
    <location>
        <begin position="454"/>
        <end position="674"/>
    </location>
</feature>
<feature type="compositionally biased region" description="Low complexity" evidence="4">
    <location>
        <begin position="935"/>
        <end position="988"/>
    </location>
</feature>
<dbReference type="Proteomes" id="UP000182658">
    <property type="component" value="Unassembled WGS sequence"/>
</dbReference>
<dbReference type="SUPFAM" id="SSF49879">
    <property type="entry name" value="SMAD/FHA domain"/>
    <property type="match status" value="1"/>
</dbReference>
<dbReference type="InterPro" id="IPR036388">
    <property type="entry name" value="WH-like_DNA-bd_sf"/>
</dbReference>
<dbReference type="EMBL" id="KV875095">
    <property type="protein sequence ID" value="OIW31481.1"/>
    <property type="molecule type" value="Genomic_DNA"/>
</dbReference>
<dbReference type="GO" id="GO:0003700">
    <property type="term" value="F:DNA-binding transcription factor activity"/>
    <property type="evidence" value="ECO:0007669"/>
    <property type="project" value="InterPro"/>
</dbReference>
<dbReference type="GO" id="GO:0060962">
    <property type="term" value="P:regulation of ribosomal protein gene transcription by RNA polymerase II"/>
    <property type="evidence" value="ECO:0007669"/>
    <property type="project" value="InterPro"/>
</dbReference>
<dbReference type="InterPro" id="IPR001766">
    <property type="entry name" value="Fork_head_dom"/>
</dbReference>
<keyword evidence="1 3" id="KW-0238">DNA-binding</keyword>
<dbReference type="SMART" id="SM00339">
    <property type="entry name" value="FH"/>
    <property type="match status" value="1"/>
</dbReference>
<dbReference type="GO" id="GO:0043565">
    <property type="term" value="F:sequence-specific DNA binding"/>
    <property type="evidence" value="ECO:0007669"/>
    <property type="project" value="InterPro"/>
</dbReference>
<evidence type="ECO:0000256" key="2">
    <source>
        <dbReference type="ARBA" id="ARBA00023242"/>
    </source>
</evidence>
<dbReference type="InterPro" id="IPR036390">
    <property type="entry name" value="WH_DNA-bd_sf"/>
</dbReference>
<feature type="compositionally biased region" description="Low complexity" evidence="4">
    <location>
        <begin position="885"/>
        <end position="914"/>
    </location>
</feature>
<feature type="compositionally biased region" description="Basic and acidic residues" evidence="4">
    <location>
        <begin position="575"/>
        <end position="591"/>
    </location>
</feature>
<feature type="region of interest" description="Disordered" evidence="4">
    <location>
        <begin position="241"/>
        <end position="312"/>
    </location>
</feature>
<organism evidence="6 7">
    <name type="scientific">Coniochaeta ligniaria NRRL 30616</name>
    <dbReference type="NCBI Taxonomy" id="1408157"/>
    <lineage>
        <taxon>Eukaryota</taxon>
        <taxon>Fungi</taxon>
        <taxon>Dikarya</taxon>
        <taxon>Ascomycota</taxon>
        <taxon>Pezizomycotina</taxon>
        <taxon>Sordariomycetes</taxon>
        <taxon>Sordariomycetidae</taxon>
        <taxon>Coniochaetales</taxon>
        <taxon>Coniochaetaceae</taxon>
        <taxon>Coniochaeta</taxon>
    </lineage>
</organism>
<evidence type="ECO:0000256" key="3">
    <source>
        <dbReference type="PROSITE-ProRule" id="PRU00089"/>
    </source>
</evidence>
<dbReference type="GO" id="GO:0005634">
    <property type="term" value="C:nucleus"/>
    <property type="evidence" value="ECO:0007669"/>
    <property type="project" value="UniProtKB-SubCell"/>
</dbReference>
<feature type="compositionally biased region" description="Basic and acidic residues" evidence="4">
    <location>
        <begin position="41"/>
        <end position="64"/>
    </location>
</feature>
<proteinExistence type="predicted"/>